<dbReference type="Proteomes" id="UP000265100">
    <property type="component" value="Chromosome 15"/>
</dbReference>
<sequence length="378" mass="41071">MAVQSRWIKMAVPFILILQFTGALSGDLLLSFTVRDGDNVTLPCKNVINNHHNCDTTTWLFTDSRSTPSVELINLGQIKEKAKSDRLSVRAECSLVIKKVTAEDVGRYTCRQFRGNPGKQQGPDAVVYLSVVSMTEHKKADEVTLNCSVWTYERCKHKVKWIHISEALDRDYSNLKTSESSCSAAVTFLNDAYSHISTCDFNCSVTTEDNKEQLFTFSTQSSGKEAVTAKSATTTSATITSATTTSATTTSATTLYAPSIPGADQVWPYILVVVILVAVLIVAVKLICLKRLKGNKIEANGNAGLTSNPAVTKCAPETSQETVDPEDGVSYASITYANKTHNKNKIRGKNDSDEGETVTYATVKASSTDASSLYATIK</sequence>
<dbReference type="AlphaFoldDB" id="A0AAX7SXR8"/>
<accession>A0AAX7SXR8</accession>
<name>A0AAX7SXR8_ASTCA</name>
<feature type="signal peptide" evidence="2">
    <location>
        <begin position="1"/>
        <end position="25"/>
    </location>
</feature>
<protein>
    <recommendedName>
        <fullName evidence="3">Ig-like domain-containing protein</fullName>
    </recommendedName>
</protein>
<keyword evidence="2" id="KW-0732">Signal</keyword>
<dbReference type="GeneTree" id="ENSGT00930000151352"/>
<dbReference type="InterPro" id="IPR007110">
    <property type="entry name" value="Ig-like_dom"/>
</dbReference>
<dbReference type="GO" id="GO:0045121">
    <property type="term" value="C:membrane raft"/>
    <property type="evidence" value="ECO:0007669"/>
    <property type="project" value="TreeGrafter"/>
</dbReference>
<evidence type="ECO:0000259" key="3">
    <source>
        <dbReference type="PROSITE" id="PS50835"/>
    </source>
</evidence>
<dbReference type="InterPro" id="IPR013106">
    <property type="entry name" value="Ig_V-set"/>
</dbReference>
<reference evidence="4" key="3">
    <citation type="submission" date="2025-09" db="UniProtKB">
        <authorList>
            <consortium name="Ensembl"/>
        </authorList>
    </citation>
    <scope>IDENTIFICATION</scope>
</reference>
<evidence type="ECO:0000256" key="2">
    <source>
        <dbReference type="SAM" id="SignalP"/>
    </source>
</evidence>
<evidence type="ECO:0000256" key="1">
    <source>
        <dbReference type="SAM" id="Phobius"/>
    </source>
</evidence>
<keyword evidence="1" id="KW-1133">Transmembrane helix</keyword>
<dbReference type="Gene3D" id="2.60.40.10">
    <property type="entry name" value="Immunoglobulins"/>
    <property type="match status" value="1"/>
</dbReference>
<dbReference type="GO" id="GO:0042289">
    <property type="term" value="F:MHC class II protein binding"/>
    <property type="evidence" value="ECO:0007669"/>
    <property type="project" value="TreeGrafter"/>
</dbReference>
<proteinExistence type="predicted"/>
<dbReference type="Pfam" id="PF07686">
    <property type="entry name" value="V-set"/>
    <property type="match status" value="1"/>
</dbReference>
<dbReference type="GO" id="GO:0009897">
    <property type="term" value="C:external side of plasma membrane"/>
    <property type="evidence" value="ECO:0007669"/>
    <property type="project" value="TreeGrafter"/>
</dbReference>
<evidence type="ECO:0000313" key="5">
    <source>
        <dbReference type="Proteomes" id="UP000265100"/>
    </source>
</evidence>
<feature type="domain" description="Ig-like" evidence="3">
    <location>
        <begin position="13"/>
        <end position="111"/>
    </location>
</feature>
<feature type="chain" id="PRO_5044257855" description="Ig-like domain-containing protein" evidence="2">
    <location>
        <begin position="26"/>
        <end position="378"/>
    </location>
</feature>
<keyword evidence="5" id="KW-1185">Reference proteome</keyword>
<dbReference type="PROSITE" id="PS50835">
    <property type="entry name" value="IG_LIKE"/>
    <property type="match status" value="1"/>
</dbReference>
<dbReference type="PANTHER" id="PTHR11422:SF5">
    <property type="entry name" value="DIVERSE IMMUNOGLOBULIN DOMAIN-CONTAINING PROTEIN 1.1 ISOFORM X1-RELATED"/>
    <property type="match status" value="1"/>
</dbReference>
<reference evidence="4" key="2">
    <citation type="submission" date="2025-08" db="UniProtKB">
        <authorList>
            <consortium name="Ensembl"/>
        </authorList>
    </citation>
    <scope>IDENTIFICATION</scope>
</reference>
<dbReference type="GO" id="GO:0070374">
    <property type="term" value="P:positive regulation of ERK1 and ERK2 cascade"/>
    <property type="evidence" value="ECO:0007669"/>
    <property type="project" value="TreeGrafter"/>
</dbReference>
<dbReference type="PANTHER" id="PTHR11422">
    <property type="entry name" value="T-CELL SURFACE GLYCOPROTEIN CD4"/>
    <property type="match status" value="1"/>
</dbReference>
<organism evidence="4 5">
    <name type="scientific">Astatotilapia calliptera</name>
    <name type="common">Eastern happy</name>
    <name type="synonym">Chromis callipterus</name>
    <dbReference type="NCBI Taxonomy" id="8154"/>
    <lineage>
        <taxon>Eukaryota</taxon>
        <taxon>Metazoa</taxon>
        <taxon>Chordata</taxon>
        <taxon>Craniata</taxon>
        <taxon>Vertebrata</taxon>
        <taxon>Euteleostomi</taxon>
        <taxon>Actinopterygii</taxon>
        <taxon>Neopterygii</taxon>
        <taxon>Teleostei</taxon>
        <taxon>Neoteleostei</taxon>
        <taxon>Acanthomorphata</taxon>
        <taxon>Ovalentaria</taxon>
        <taxon>Cichlomorphae</taxon>
        <taxon>Cichliformes</taxon>
        <taxon>Cichlidae</taxon>
        <taxon>African cichlids</taxon>
        <taxon>Pseudocrenilabrinae</taxon>
        <taxon>Haplochromini</taxon>
        <taxon>Astatotilapia</taxon>
    </lineage>
</organism>
<keyword evidence="1" id="KW-0812">Transmembrane</keyword>
<keyword evidence="1" id="KW-0472">Membrane</keyword>
<dbReference type="Ensembl" id="ENSACLT00000071723.1">
    <property type="protein sequence ID" value="ENSACLP00000047031.1"/>
    <property type="gene ID" value="ENSACLG00000028664.1"/>
</dbReference>
<feature type="transmembrane region" description="Helical" evidence="1">
    <location>
        <begin position="266"/>
        <end position="288"/>
    </location>
</feature>
<evidence type="ECO:0000313" key="4">
    <source>
        <dbReference type="Ensembl" id="ENSACLP00000047031.1"/>
    </source>
</evidence>
<dbReference type="InterPro" id="IPR013783">
    <property type="entry name" value="Ig-like_fold"/>
</dbReference>
<dbReference type="GO" id="GO:1990782">
    <property type="term" value="F:protein tyrosine kinase binding"/>
    <property type="evidence" value="ECO:0007669"/>
    <property type="project" value="TreeGrafter"/>
</dbReference>
<reference evidence="4" key="1">
    <citation type="submission" date="2018-05" db="EMBL/GenBank/DDBJ databases">
        <authorList>
            <person name="Datahose"/>
        </authorList>
    </citation>
    <scope>NUCLEOTIDE SEQUENCE</scope>
</reference>
<dbReference type="GO" id="GO:0042110">
    <property type="term" value="P:T cell activation"/>
    <property type="evidence" value="ECO:0007669"/>
    <property type="project" value="TreeGrafter"/>
</dbReference>
<dbReference type="SMART" id="SM00409">
    <property type="entry name" value="IG"/>
    <property type="match status" value="1"/>
</dbReference>
<dbReference type="InterPro" id="IPR003599">
    <property type="entry name" value="Ig_sub"/>
</dbReference>
<dbReference type="InterPro" id="IPR036179">
    <property type="entry name" value="Ig-like_dom_sf"/>
</dbReference>
<dbReference type="GO" id="GO:0035723">
    <property type="term" value="P:interleukin-15-mediated signaling pathway"/>
    <property type="evidence" value="ECO:0007669"/>
    <property type="project" value="TreeGrafter"/>
</dbReference>
<dbReference type="SUPFAM" id="SSF48726">
    <property type="entry name" value="Immunoglobulin"/>
    <property type="match status" value="1"/>
</dbReference>